<accession>A0A4R3LTS9</accession>
<feature type="domain" description="Tyrosine-protein kinase G-rich" evidence="11">
    <location>
        <begin position="376"/>
        <end position="445"/>
    </location>
</feature>
<dbReference type="Pfam" id="PF13807">
    <property type="entry name" value="GNVR"/>
    <property type="match status" value="1"/>
</dbReference>
<dbReference type="InterPro" id="IPR032807">
    <property type="entry name" value="GNVR"/>
</dbReference>
<evidence type="ECO:0000256" key="7">
    <source>
        <dbReference type="ARBA" id="ARBA00023136"/>
    </source>
</evidence>
<reference evidence="12 13" key="1">
    <citation type="submission" date="2019-03" db="EMBL/GenBank/DDBJ databases">
        <title>Genomic Encyclopedia of Type Strains, Phase IV (KMG-IV): sequencing the most valuable type-strain genomes for metagenomic binning, comparative biology and taxonomic classification.</title>
        <authorList>
            <person name="Goeker M."/>
        </authorList>
    </citation>
    <scope>NUCLEOTIDE SEQUENCE [LARGE SCALE GENOMIC DNA]</scope>
    <source>
        <strain evidence="12 13">DSM 9035</strain>
    </source>
</reference>
<evidence type="ECO:0000256" key="3">
    <source>
        <dbReference type="ARBA" id="ARBA00022692"/>
    </source>
</evidence>
<evidence type="ECO:0000256" key="1">
    <source>
        <dbReference type="ARBA" id="ARBA00004651"/>
    </source>
</evidence>
<dbReference type="SUPFAM" id="SSF52540">
    <property type="entry name" value="P-loop containing nucleoside triphosphate hydrolases"/>
    <property type="match status" value="1"/>
</dbReference>
<evidence type="ECO:0000256" key="2">
    <source>
        <dbReference type="ARBA" id="ARBA00022475"/>
    </source>
</evidence>
<dbReference type="RefSeq" id="WP_245504702.1">
    <property type="nucleotide sequence ID" value="NZ_SMAI01000008.1"/>
</dbReference>
<evidence type="ECO:0000256" key="4">
    <source>
        <dbReference type="ARBA" id="ARBA00022741"/>
    </source>
</evidence>
<organism evidence="12 13">
    <name type="scientific">Aquabacter spiritensis</name>
    <dbReference type="NCBI Taxonomy" id="933073"/>
    <lineage>
        <taxon>Bacteria</taxon>
        <taxon>Pseudomonadati</taxon>
        <taxon>Pseudomonadota</taxon>
        <taxon>Alphaproteobacteria</taxon>
        <taxon>Hyphomicrobiales</taxon>
        <taxon>Xanthobacteraceae</taxon>
        <taxon>Aquabacter</taxon>
    </lineage>
</organism>
<dbReference type="NCBIfam" id="TIGR01007">
    <property type="entry name" value="eps_fam"/>
    <property type="match status" value="1"/>
</dbReference>
<dbReference type="Proteomes" id="UP000294664">
    <property type="component" value="Unassembled WGS sequence"/>
</dbReference>
<keyword evidence="4" id="KW-0547">Nucleotide-binding</keyword>
<evidence type="ECO:0000259" key="11">
    <source>
        <dbReference type="Pfam" id="PF13807"/>
    </source>
</evidence>
<keyword evidence="8" id="KW-0175">Coiled coil</keyword>
<evidence type="ECO:0000256" key="5">
    <source>
        <dbReference type="ARBA" id="ARBA00022840"/>
    </source>
</evidence>
<protein>
    <submittedName>
        <fullName evidence="12">Capsular exopolysaccharide synthesis family protein</fullName>
    </submittedName>
</protein>
<feature type="coiled-coil region" evidence="8">
    <location>
        <begin position="200"/>
        <end position="227"/>
    </location>
</feature>
<keyword evidence="5" id="KW-0067">ATP-binding</keyword>
<dbReference type="InterPro" id="IPR050445">
    <property type="entry name" value="Bact_polysacc_biosynth/exp"/>
</dbReference>
<dbReference type="Gene3D" id="3.40.50.300">
    <property type="entry name" value="P-loop containing nucleotide triphosphate hydrolases"/>
    <property type="match status" value="1"/>
</dbReference>
<dbReference type="InterPro" id="IPR003856">
    <property type="entry name" value="LPS_length_determ_N"/>
</dbReference>
<dbReference type="GO" id="GO:0005524">
    <property type="term" value="F:ATP binding"/>
    <property type="evidence" value="ECO:0007669"/>
    <property type="project" value="UniProtKB-KW"/>
</dbReference>
<keyword evidence="3 9" id="KW-0812">Transmembrane</keyword>
<dbReference type="AlphaFoldDB" id="A0A4R3LTS9"/>
<keyword evidence="2" id="KW-1003">Cell membrane</keyword>
<keyword evidence="7 9" id="KW-0472">Membrane</keyword>
<dbReference type="InterPro" id="IPR027417">
    <property type="entry name" value="P-loop_NTPase"/>
</dbReference>
<evidence type="ECO:0000313" key="12">
    <source>
        <dbReference type="EMBL" id="TCT03980.1"/>
    </source>
</evidence>
<keyword evidence="13" id="KW-1185">Reference proteome</keyword>
<evidence type="ECO:0000256" key="8">
    <source>
        <dbReference type="SAM" id="Coils"/>
    </source>
</evidence>
<evidence type="ECO:0000256" key="6">
    <source>
        <dbReference type="ARBA" id="ARBA00022989"/>
    </source>
</evidence>
<gene>
    <name evidence="12" type="ORF">EDC64_108146</name>
</gene>
<feature type="domain" description="Polysaccharide chain length determinant N-terminal" evidence="10">
    <location>
        <begin position="13"/>
        <end position="99"/>
    </location>
</feature>
<evidence type="ECO:0000313" key="13">
    <source>
        <dbReference type="Proteomes" id="UP000294664"/>
    </source>
</evidence>
<dbReference type="PANTHER" id="PTHR32309:SF13">
    <property type="entry name" value="FERRIC ENTEROBACTIN TRANSPORT PROTEIN FEPE"/>
    <property type="match status" value="1"/>
</dbReference>
<comment type="subcellular location">
    <subcellularLocation>
        <location evidence="1">Cell membrane</location>
        <topology evidence="1">Multi-pass membrane protein</topology>
    </subcellularLocation>
</comment>
<name>A0A4R3LTS9_9HYPH</name>
<dbReference type="EMBL" id="SMAI01000008">
    <property type="protein sequence ID" value="TCT03980.1"/>
    <property type="molecule type" value="Genomic_DNA"/>
</dbReference>
<dbReference type="InterPro" id="IPR005702">
    <property type="entry name" value="Wzc-like_C"/>
</dbReference>
<dbReference type="PANTHER" id="PTHR32309">
    <property type="entry name" value="TYROSINE-PROTEIN KINASE"/>
    <property type="match status" value="1"/>
</dbReference>
<dbReference type="GO" id="GO:0005886">
    <property type="term" value="C:plasma membrane"/>
    <property type="evidence" value="ECO:0007669"/>
    <property type="project" value="UniProtKB-SubCell"/>
</dbReference>
<keyword evidence="6 9" id="KW-1133">Transmembrane helix</keyword>
<proteinExistence type="predicted"/>
<dbReference type="GO" id="GO:0004713">
    <property type="term" value="F:protein tyrosine kinase activity"/>
    <property type="evidence" value="ECO:0007669"/>
    <property type="project" value="TreeGrafter"/>
</dbReference>
<feature type="coiled-coil region" evidence="8">
    <location>
        <begin position="314"/>
        <end position="370"/>
    </location>
</feature>
<evidence type="ECO:0000256" key="9">
    <source>
        <dbReference type="SAM" id="Phobius"/>
    </source>
</evidence>
<dbReference type="Pfam" id="PF02706">
    <property type="entry name" value="Wzz"/>
    <property type="match status" value="1"/>
</dbReference>
<dbReference type="CDD" id="cd05387">
    <property type="entry name" value="BY-kinase"/>
    <property type="match status" value="1"/>
</dbReference>
<sequence length="731" mass="78365">MVDDAPSSGQQILRYVRILLKRKWLILAITLAFGVIGAVRTMMETPLYTSSVRLQIDRNVAKVVEGGNVTPVEGFDFDFLRTQNELLQSRAIAERVASALKLGNDPDFLSSRSFSLLGGIEGLFSTPQPASTPDKAALERAAAGRVLANRTVRPVSGARLVDISYTDPSPVRAQRIAAAFGDAFIASNLDKRFQANAYAKAFLEDQVRQVKLRLEDSEQRLLEFAQKQQIVGTATEKSSIAESNFAAANAALGILVSERIRNEQQWRQIESSGTINLPQILSNTVVDGLRARRNALAVDYQEKLETYKPSYPSMVEISNRIKELDRQLASEIQAIRSSYKAAYEASVAQENDMKARIEVLRREVLDLQERSIQYNTLKREVDTNRDLYASLLQRWKEVDVAGGAGVNNVFVVDNAIVPGGPSSPNVPRALMIALSLGLVVGVAAAVGLDHFDDKIRSAEELERASGLPTLGILPKVRGAVEPIAALKDPRSALSEAYRSLCTALQFSTENGLPSNLVVTSAVPAEGKSLTAIAIARHFATLGLKVLLIDADLRNPSLHIKTGLSNTVGFSNYLTGACTPPEAMQGTDLPNLTFMSSGPLPPNAADLLGGTRVFSLLSVGREVFDLIVLDGPPVMGLADAPLLSSAASAVVFISAAGESRAGTVKGALRRLQLSRSPLIGTALTKFDAKAHGYGYGHGYGHAYGYGGASAFTYGGAAGEPPPAQLGADRPRA</sequence>
<evidence type="ECO:0000259" key="10">
    <source>
        <dbReference type="Pfam" id="PF02706"/>
    </source>
</evidence>
<feature type="transmembrane region" description="Helical" evidence="9">
    <location>
        <begin position="24"/>
        <end position="43"/>
    </location>
</feature>
<comment type="caution">
    <text evidence="12">The sequence shown here is derived from an EMBL/GenBank/DDBJ whole genome shotgun (WGS) entry which is preliminary data.</text>
</comment>